<feature type="region of interest" description="Disordered" evidence="1">
    <location>
        <begin position="281"/>
        <end position="301"/>
    </location>
</feature>
<dbReference type="EMBL" id="HBUF01583260">
    <property type="protein sequence ID" value="CAG6770946.1"/>
    <property type="molecule type" value="Transcribed_RNA"/>
</dbReference>
<dbReference type="EMBL" id="HBUF01399111">
    <property type="protein sequence ID" value="CAG6736368.1"/>
    <property type="molecule type" value="Transcribed_RNA"/>
</dbReference>
<dbReference type="SUPFAM" id="SSF50729">
    <property type="entry name" value="PH domain-like"/>
    <property type="match status" value="2"/>
</dbReference>
<feature type="region of interest" description="Disordered" evidence="1">
    <location>
        <begin position="453"/>
        <end position="478"/>
    </location>
</feature>
<dbReference type="EMBL" id="HBUF01583262">
    <property type="protein sequence ID" value="CAG6770948.1"/>
    <property type="molecule type" value="Transcribed_RNA"/>
</dbReference>
<dbReference type="Gene3D" id="2.30.29.30">
    <property type="entry name" value="Pleckstrin-homology domain (PH domain)/Phosphotyrosine-binding domain (PTB)"/>
    <property type="match status" value="2"/>
</dbReference>
<dbReference type="PANTHER" id="PTHR21258">
    <property type="entry name" value="DOCKING PROTEIN RELATED"/>
    <property type="match status" value="1"/>
</dbReference>
<dbReference type="SMART" id="SM00233">
    <property type="entry name" value="PH"/>
    <property type="match status" value="1"/>
</dbReference>
<sequence length="565" mass="62056">MTDPDKPLKEGYLLMPPKSSFILVSKPWQKKFCRLYHSSKQGIERLEIFENEDDLKNLTILTLENCIKICEDVVKNQNHVFVVVTKTGTAHPNTHQFATTGHNDMVEWISAFQTVAFKDNATETSIEEDNDLYCSSNDIGIFSVKLVASKATRRCGLEPGPYMLAVTPSALQLHRMSDSQVEVTWPYTFIRKYGYHNGGYKSGGHRFTFEAGRSCSTGEGLFSFEHSNQQEIFRCISSKMNHMRQLLNSAGGDAASREGSRATLLCGDTLHFQAAMGMMARSRSPLPPSPTSSQNFDSDFSSLGSLKPLGGVSCDNSPTDCPQRMFSSGVGALNSVSSSHISLLERHSTLTSSNEKRGTSQGRVLSRERSRSSGRSLSLERPRTLSLLPTSPPPPTERPPPPPPPPKPKLGAKPEKPPRKVPPCKTDLPGGAQPPPYDEVEVKTDAWRTQGLTSDFHSERPPYDAPLRPGAPSPSDPQNSKMFTVRTPDAQSQKQLFINCTTGGDYDTLQHLGTTSKVTSPGYRQVGPILTLAHRSKSSETLLQDNVIDTNKTDQAQLSLCSAKV</sequence>
<feature type="domain" description="IRS-type PTB" evidence="3">
    <location>
        <begin position="138"/>
        <end position="250"/>
    </location>
</feature>
<proteinExistence type="predicted"/>
<dbReference type="GO" id="GO:0043410">
    <property type="term" value="P:positive regulation of MAPK cascade"/>
    <property type="evidence" value="ECO:0007669"/>
    <property type="project" value="TreeGrafter"/>
</dbReference>
<dbReference type="GO" id="GO:0007169">
    <property type="term" value="P:cell surface receptor protein tyrosine kinase signaling pathway"/>
    <property type="evidence" value="ECO:0007669"/>
    <property type="project" value="TreeGrafter"/>
</dbReference>
<dbReference type="SMART" id="SM00310">
    <property type="entry name" value="PTBI"/>
    <property type="match status" value="1"/>
</dbReference>
<dbReference type="InterPro" id="IPR011993">
    <property type="entry name" value="PH-like_dom_sf"/>
</dbReference>
<feature type="domain" description="PH" evidence="2">
    <location>
        <begin position="6"/>
        <end position="117"/>
    </location>
</feature>
<feature type="compositionally biased region" description="Basic and acidic residues" evidence="1">
    <location>
        <begin position="347"/>
        <end position="358"/>
    </location>
</feature>
<dbReference type="PROSITE" id="PS51064">
    <property type="entry name" value="IRS_PTB"/>
    <property type="match status" value="1"/>
</dbReference>
<dbReference type="GO" id="GO:0007265">
    <property type="term" value="P:Ras protein signal transduction"/>
    <property type="evidence" value="ECO:0007669"/>
    <property type="project" value="TreeGrafter"/>
</dbReference>
<dbReference type="Pfam" id="PF02174">
    <property type="entry name" value="IRS"/>
    <property type="match status" value="1"/>
</dbReference>
<dbReference type="PANTHER" id="PTHR21258:SF62">
    <property type="entry name" value="INSULIN RECEPTOR SUBSTRATE 1"/>
    <property type="match status" value="1"/>
</dbReference>
<dbReference type="EMBL" id="HBUF01399113">
    <property type="protein sequence ID" value="CAG6736370.1"/>
    <property type="molecule type" value="Transcribed_RNA"/>
</dbReference>
<dbReference type="InterPro" id="IPR002404">
    <property type="entry name" value="IRS_PTB"/>
</dbReference>
<dbReference type="EMBL" id="HBUF01399112">
    <property type="protein sequence ID" value="CAG6736369.1"/>
    <property type="molecule type" value="Transcribed_RNA"/>
</dbReference>
<dbReference type="EMBL" id="HBUF01048318">
    <property type="protein sequence ID" value="CAG6620684.1"/>
    <property type="molecule type" value="Transcribed_RNA"/>
</dbReference>
<dbReference type="AlphaFoldDB" id="A0A8D8M1V7"/>
<feature type="region of interest" description="Disordered" evidence="1">
    <location>
        <begin position="347"/>
        <end position="438"/>
    </location>
</feature>
<evidence type="ECO:0000259" key="2">
    <source>
        <dbReference type="PROSITE" id="PS50003"/>
    </source>
</evidence>
<dbReference type="Pfam" id="PF00169">
    <property type="entry name" value="PH"/>
    <property type="match status" value="1"/>
</dbReference>
<dbReference type="EMBL" id="HBUF01238197">
    <property type="protein sequence ID" value="CAG6675938.1"/>
    <property type="molecule type" value="Transcribed_RNA"/>
</dbReference>
<evidence type="ECO:0000313" key="4">
    <source>
        <dbReference type="EMBL" id="CAG6620684.1"/>
    </source>
</evidence>
<dbReference type="EMBL" id="HBUF01238195">
    <property type="protein sequence ID" value="CAG6675936.1"/>
    <property type="molecule type" value="Transcribed_RNA"/>
</dbReference>
<dbReference type="EMBL" id="HBUF01583261">
    <property type="protein sequence ID" value="CAG6770947.1"/>
    <property type="molecule type" value="Transcribed_RNA"/>
</dbReference>
<evidence type="ECO:0000256" key="1">
    <source>
        <dbReference type="SAM" id="MobiDB-lite"/>
    </source>
</evidence>
<dbReference type="SMART" id="SM01244">
    <property type="entry name" value="IRS"/>
    <property type="match status" value="1"/>
</dbReference>
<dbReference type="GO" id="GO:0005737">
    <property type="term" value="C:cytoplasm"/>
    <property type="evidence" value="ECO:0007669"/>
    <property type="project" value="TreeGrafter"/>
</dbReference>
<dbReference type="InterPro" id="IPR001849">
    <property type="entry name" value="PH_domain"/>
</dbReference>
<dbReference type="EMBL" id="HBUF01048317">
    <property type="protein sequence ID" value="CAG6620683.1"/>
    <property type="molecule type" value="Transcribed_RNA"/>
</dbReference>
<reference evidence="4" key="1">
    <citation type="submission" date="2021-05" db="EMBL/GenBank/DDBJ databases">
        <authorList>
            <person name="Alioto T."/>
            <person name="Alioto T."/>
            <person name="Gomez Garrido J."/>
        </authorList>
    </citation>
    <scope>NUCLEOTIDE SEQUENCE</scope>
</reference>
<organism evidence="4">
    <name type="scientific">Cacopsylla melanoneura</name>
    <dbReference type="NCBI Taxonomy" id="428564"/>
    <lineage>
        <taxon>Eukaryota</taxon>
        <taxon>Metazoa</taxon>
        <taxon>Ecdysozoa</taxon>
        <taxon>Arthropoda</taxon>
        <taxon>Hexapoda</taxon>
        <taxon>Insecta</taxon>
        <taxon>Pterygota</taxon>
        <taxon>Neoptera</taxon>
        <taxon>Paraneoptera</taxon>
        <taxon>Hemiptera</taxon>
        <taxon>Sternorrhyncha</taxon>
        <taxon>Psylloidea</taxon>
        <taxon>Psyllidae</taxon>
        <taxon>Psyllinae</taxon>
        <taxon>Cacopsylla</taxon>
    </lineage>
</organism>
<dbReference type="EMBL" id="HBUF01048315">
    <property type="protein sequence ID" value="CAG6620681.1"/>
    <property type="molecule type" value="Transcribed_RNA"/>
</dbReference>
<protein>
    <submittedName>
        <fullName evidence="4">Docking protein 3</fullName>
    </submittedName>
</protein>
<dbReference type="InterPro" id="IPR050996">
    <property type="entry name" value="Docking_Protein_DOK"/>
</dbReference>
<name>A0A8D8M1V7_9HEMI</name>
<dbReference type="EMBL" id="HBUF01048316">
    <property type="protein sequence ID" value="CAG6620682.1"/>
    <property type="molecule type" value="Transcribed_RNA"/>
</dbReference>
<accession>A0A8D8M1V7</accession>
<dbReference type="PROSITE" id="PS50003">
    <property type="entry name" value="PH_DOMAIN"/>
    <property type="match status" value="1"/>
</dbReference>
<evidence type="ECO:0000259" key="3">
    <source>
        <dbReference type="PROSITE" id="PS51064"/>
    </source>
</evidence>
<feature type="compositionally biased region" description="Pro residues" evidence="1">
    <location>
        <begin position="390"/>
        <end position="408"/>
    </location>
</feature>
<dbReference type="EMBL" id="HBUF01238196">
    <property type="protein sequence ID" value="CAG6675937.1"/>
    <property type="molecule type" value="Transcribed_RNA"/>
</dbReference>